<feature type="repeat" description="ANK" evidence="3">
    <location>
        <begin position="215"/>
        <end position="247"/>
    </location>
</feature>
<dbReference type="InterPro" id="IPR002110">
    <property type="entry name" value="Ankyrin_rpt"/>
</dbReference>
<dbReference type="OrthoDB" id="341259at2759"/>
<evidence type="ECO:0000313" key="7">
    <source>
        <dbReference type="EnsemblFungi" id="MAPG_06916T0"/>
    </source>
</evidence>
<dbReference type="VEuPathDB" id="FungiDB:MAPG_06916"/>
<gene>
    <name evidence="6" type="ORF">MAPG_06916</name>
</gene>
<evidence type="ECO:0000256" key="3">
    <source>
        <dbReference type="PROSITE-ProRule" id="PRU00023"/>
    </source>
</evidence>
<dbReference type="PROSITE" id="PS50297">
    <property type="entry name" value="ANK_REP_REGION"/>
    <property type="match status" value="2"/>
</dbReference>
<keyword evidence="8" id="KW-1185">Reference proteome</keyword>
<dbReference type="EMBL" id="GL876971">
    <property type="protein sequence ID" value="KLU87926.1"/>
    <property type="molecule type" value="Genomic_DNA"/>
</dbReference>
<reference evidence="7" key="5">
    <citation type="submission" date="2015-06" db="UniProtKB">
        <authorList>
            <consortium name="EnsemblFungi"/>
        </authorList>
    </citation>
    <scope>IDENTIFICATION</scope>
    <source>
        <strain evidence="7">ATCC 64411</strain>
    </source>
</reference>
<evidence type="ECO:0000256" key="4">
    <source>
        <dbReference type="SAM" id="MobiDB-lite"/>
    </source>
</evidence>
<reference evidence="7" key="4">
    <citation type="journal article" date="2015" name="G3 (Bethesda)">
        <title>Genome sequences of three phytopathogenic species of the Magnaporthaceae family of fungi.</title>
        <authorList>
            <person name="Okagaki L.H."/>
            <person name="Nunes C.C."/>
            <person name="Sailsbery J."/>
            <person name="Clay B."/>
            <person name="Brown D."/>
            <person name="John T."/>
            <person name="Oh Y."/>
            <person name="Young N."/>
            <person name="Fitzgerald M."/>
            <person name="Haas B.J."/>
            <person name="Zeng Q."/>
            <person name="Young S."/>
            <person name="Adiconis X."/>
            <person name="Fan L."/>
            <person name="Levin J.Z."/>
            <person name="Mitchell T.K."/>
            <person name="Okubara P.A."/>
            <person name="Farman M.L."/>
            <person name="Kohn L.M."/>
            <person name="Birren B."/>
            <person name="Ma L.-J."/>
            <person name="Dean R.A."/>
        </authorList>
    </citation>
    <scope>NUCLEOTIDE SEQUENCE</scope>
    <source>
        <strain evidence="7">ATCC 64411 / 73-15</strain>
    </source>
</reference>
<dbReference type="Gene3D" id="1.25.40.20">
    <property type="entry name" value="Ankyrin repeat-containing domain"/>
    <property type="match status" value="1"/>
</dbReference>
<keyword evidence="1" id="KW-0677">Repeat</keyword>
<evidence type="ECO:0000313" key="6">
    <source>
        <dbReference type="EMBL" id="KLU87926.1"/>
    </source>
</evidence>
<keyword evidence="2 3" id="KW-0040">ANK repeat</keyword>
<dbReference type="PANTHER" id="PTHR24171">
    <property type="entry name" value="ANKYRIN REPEAT DOMAIN-CONTAINING PROTEIN 39-RELATED"/>
    <property type="match status" value="1"/>
</dbReference>
<dbReference type="InterPro" id="IPR057517">
    <property type="entry name" value="SsdA-like_C"/>
</dbReference>
<evidence type="ECO:0000256" key="2">
    <source>
        <dbReference type="ARBA" id="ARBA00023043"/>
    </source>
</evidence>
<dbReference type="EnsemblFungi" id="MAPG_06916T0">
    <property type="protein sequence ID" value="MAPG_06916T0"/>
    <property type="gene ID" value="MAPG_06916"/>
</dbReference>
<dbReference type="OMA" id="RDHYKNR"/>
<reference evidence="6" key="1">
    <citation type="submission" date="2010-05" db="EMBL/GenBank/DDBJ databases">
        <title>The Genome Sequence of Magnaporthe poae strain ATCC 64411.</title>
        <authorList>
            <consortium name="The Broad Institute Genome Sequencing Platform"/>
            <consortium name="Broad Institute Genome Sequencing Center for Infectious Disease"/>
            <person name="Ma L.-J."/>
            <person name="Dead R."/>
            <person name="Young S."/>
            <person name="Zeng Q."/>
            <person name="Koehrsen M."/>
            <person name="Alvarado L."/>
            <person name="Berlin A."/>
            <person name="Chapman S.B."/>
            <person name="Chen Z."/>
            <person name="Freedman E."/>
            <person name="Gellesch M."/>
            <person name="Goldberg J."/>
            <person name="Griggs A."/>
            <person name="Gujja S."/>
            <person name="Heilman E.R."/>
            <person name="Heiman D."/>
            <person name="Hepburn T."/>
            <person name="Howarth C."/>
            <person name="Jen D."/>
            <person name="Larson L."/>
            <person name="Mehta T."/>
            <person name="Neiman D."/>
            <person name="Pearson M."/>
            <person name="Roberts A."/>
            <person name="Saif S."/>
            <person name="Shea T."/>
            <person name="Shenoy N."/>
            <person name="Sisk P."/>
            <person name="Stolte C."/>
            <person name="Sykes S."/>
            <person name="Walk T."/>
            <person name="White J."/>
            <person name="Yandava C."/>
            <person name="Haas B."/>
            <person name="Nusbaum C."/>
            <person name="Birren B."/>
        </authorList>
    </citation>
    <scope>NUCLEOTIDE SEQUENCE</scope>
    <source>
        <strain evidence="6">ATCC 64411</strain>
    </source>
</reference>
<dbReference type="Pfam" id="PF24120">
    <property type="entry name" value="SsdA_C"/>
    <property type="match status" value="1"/>
</dbReference>
<dbReference type="STRING" id="644358.A0A0C4E3B9"/>
<protein>
    <recommendedName>
        <fullName evidence="5">Single-strand DNA deaminase toxin A-like C-terminal domain-containing protein</fullName>
    </recommendedName>
</protein>
<name>A0A0C4E3B9_MAGP6</name>
<feature type="domain" description="Single-strand DNA deaminase toxin A-like C-terminal" evidence="5">
    <location>
        <begin position="354"/>
        <end position="417"/>
    </location>
</feature>
<dbReference type="SUPFAM" id="SSF48403">
    <property type="entry name" value="Ankyrin repeat"/>
    <property type="match status" value="1"/>
</dbReference>
<feature type="region of interest" description="Disordered" evidence="4">
    <location>
        <begin position="154"/>
        <end position="175"/>
    </location>
</feature>
<sequence>MARNIPKADVVWWNARDIYIQCPYCIRIHRHGFPAGHDFASKVYRASHCFNPKYTTNYYLHFPFVANGGDAFYEIDKERALYVTVGQDPQAYFDDVAAINVSHRRKWTEATEPSGIEDDDQKWIVWVASSLVLGEVAYDIFLHGVDAYTWEEEIDESEDDEDDHANPGTQSKTRKRIHVETTGKTALILAAAGDCPAMVQLLLEFGADPNVADIYGWTPLMEAAFWGRKGNVEILLENGARTDLECTHKGRRKRAVDFADERPNNAEDRAANRVYKEDIIERSRDRRCIAALLKDHAETQNQARGSTVSSTGIFTFDRSPTRETSISFFAHFELPDKYKTIGVLWRGQRFPVKAAMSGWRSWVSGQITQEVPLIDGEDYTDAVAKLCQVVGHRLEPSGYDQGRPGRYHACHAEKQLIAYLVSRHRFLPNELSDSEGLPDLSLLNLADERNEPRAEVGPPVRLTRATIMVCRPVCHDCRLFVALVNTFFGLEISVIEC</sequence>
<organism evidence="7 8">
    <name type="scientific">Magnaporthiopsis poae (strain ATCC 64411 / 73-15)</name>
    <name type="common">Kentucky bluegrass fungus</name>
    <name type="synonym">Magnaporthe poae</name>
    <dbReference type="NCBI Taxonomy" id="644358"/>
    <lineage>
        <taxon>Eukaryota</taxon>
        <taxon>Fungi</taxon>
        <taxon>Dikarya</taxon>
        <taxon>Ascomycota</taxon>
        <taxon>Pezizomycotina</taxon>
        <taxon>Sordariomycetes</taxon>
        <taxon>Sordariomycetidae</taxon>
        <taxon>Magnaporthales</taxon>
        <taxon>Magnaporthaceae</taxon>
        <taxon>Magnaporthiopsis</taxon>
    </lineage>
</organism>
<dbReference type="eggNOG" id="ENOG502SGEC">
    <property type="taxonomic scope" value="Eukaryota"/>
</dbReference>
<dbReference type="EMBL" id="ADBL01001661">
    <property type="status" value="NOT_ANNOTATED_CDS"/>
    <property type="molecule type" value="Genomic_DNA"/>
</dbReference>
<dbReference type="PROSITE" id="PS50088">
    <property type="entry name" value="ANK_REPEAT"/>
    <property type="match status" value="2"/>
</dbReference>
<dbReference type="SMART" id="SM00248">
    <property type="entry name" value="ANK"/>
    <property type="match status" value="2"/>
</dbReference>
<dbReference type="AlphaFoldDB" id="A0A0C4E3B9"/>
<evidence type="ECO:0000256" key="1">
    <source>
        <dbReference type="ARBA" id="ARBA00022737"/>
    </source>
</evidence>
<reference evidence="6" key="3">
    <citation type="submission" date="2011-03" db="EMBL/GenBank/DDBJ databases">
        <title>Annotation of Magnaporthe poae ATCC 64411.</title>
        <authorList>
            <person name="Ma L.-J."/>
            <person name="Dead R."/>
            <person name="Young S.K."/>
            <person name="Zeng Q."/>
            <person name="Gargeya S."/>
            <person name="Fitzgerald M."/>
            <person name="Haas B."/>
            <person name="Abouelleil A."/>
            <person name="Alvarado L."/>
            <person name="Arachchi H.M."/>
            <person name="Berlin A."/>
            <person name="Brown A."/>
            <person name="Chapman S.B."/>
            <person name="Chen Z."/>
            <person name="Dunbar C."/>
            <person name="Freedman E."/>
            <person name="Gearin G."/>
            <person name="Gellesch M."/>
            <person name="Goldberg J."/>
            <person name="Griggs A."/>
            <person name="Gujja S."/>
            <person name="Heiman D."/>
            <person name="Howarth C."/>
            <person name="Larson L."/>
            <person name="Lui A."/>
            <person name="MacDonald P.J.P."/>
            <person name="Mehta T."/>
            <person name="Montmayeur A."/>
            <person name="Murphy C."/>
            <person name="Neiman D."/>
            <person name="Pearson M."/>
            <person name="Priest M."/>
            <person name="Roberts A."/>
            <person name="Saif S."/>
            <person name="Shea T."/>
            <person name="Shenoy N."/>
            <person name="Sisk P."/>
            <person name="Stolte C."/>
            <person name="Sykes S."/>
            <person name="Yandava C."/>
            <person name="Wortman J."/>
            <person name="Nusbaum C."/>
            <person name="Birren B."/>
        </authorList>
    </citation>
    <scope>NUCLEOTIDE SEQUENCE</scope>
    <source>
        <strain evidence="6">ATCC 64411</strain>
    </source>
</reference>
<dbReference type="Pfam" id="PF12796">
    <property type="entry name" value="Ank_2"/>
    <property type="match status" value="1"/>
</dbReference>
<reference evidence="8" key="2">
    <citation type="submission" date="2010-05" db="EMBL/GenBank/DDBJ databases">
        <title>The genome sequence of Magnaporthe poae strain ATCC 64411.</title>
        <authorList>
            <person name="Ma L.-J."/>
            <person name="Dead R."/>
            <person name="Young S."/>
            <person name="Zeng Q."/>
            <person name="Koehrsen M."/>
            <person name="Alvarado L."/>
            <person name="Berlin A."/>
            <person name="Chapman S.B."/>
            <person name="Chen Z."/>
            <person name="Freedman E."/>
            <person name="Gellesch M."/>
            <person name="Goldberg J."/>
            <person name="Griggs A."/>
            <person name="Gujja S."/>
            <person name="Heilman E.R."/>
            <person name="Heiman D."/>
            <person name="Hepburn T."/>
            <person name="Howarth C."/>
            <person name="Jen D."/>
            <person name="Larson L."/>
            <person name="Mehta T."/>
            <person name="Neiman D."/>
            <person name="Pearson M."/>
            <person name="Roberts A."/>
            <person name="Saif S."/>
            <person name="Shea T."/>
            <person name="Shenoy N."/>
            <person name="Sisk P."/>
            <person name="Stolte C."/>
            <person name="Sykes S."/>
            <person name="Walk T."/>
            <person name="White J."/>
            <person name="Yandava C."/>
            <person name="Haas B."/>
            <person name="Nusbaum C."/>
            <person name="Birren B."/>
        </authorList>
    </citation>
    <scope>NUCLEOTIDE SEQUENCE [LARGE SCALE GENOMIC DNA]</scope>
    <source>
        <strain evidence="8">ATCC 64411 / 73-15</strain>
    </source>
</reference>
<proteinExistence type="predicted"/>
<feature type="compositionally biased region" description="Acidic residues" evidence="4">
    <location>
        <begin position="154"/>
        <end position="163"/>
    </location>
</feature>
<accession>A0A0C4E3B9</accession>
<dbReference type="Proteomes" id="UP000011715">
    <property type="component" value="Unassembled WGS sequence"/>
</dbReference>
<dbReference type="InterPro" id="IPR036770">
    <property type="entry name" value="Ankyrin_rpt-contain_sf"/>
</dbReference>
<feature type="repeat" description="ANK" evidence="3">
    <location>
        <begin position="182"/>
        <end position="214"/>
    </location>
</feature>
<evidence type="ECO:0000259" key="5">
    <source>
        <dbReference type="Pfam" id="PF24120"/>
    </source>
</evidence>
<evidence type="ECO:0000313" key="8">
    <source>
        <dbReference type="Proteomes" id="UP000011715"/>
    </source>
</evidence>